<gene>
    <name evidence="1" type="ORF">N7U62_12510</name>
</gene>
<evidence type="ECO:0000313" key="1">
    <source>
        <dbReference type="EMBL" id="MCV9387494.1"/>
    </source>
</evidence>
<evidence type="ECO:0008006" key="3">
    <source>
        <dbReference type="Google" id="ProtNLM"/>
    </source>
</evidence>
<keyword evidence="2" id="KW-1185">Reference proteome</keyword>
<proteinExistence type="predicted"/>
<dbReference type="EMBL" id="JAOYOD010000001">
    <property type="protein sequence ID" value="MCV9387494.1"/>
    <property type="molecule type" value="Genomic_DNA"/>
</dbReference>
<dbReference type="RefSeq" id="WP_264138317.1">
    <property type="nucleotide sequence ID" value="NZ_JAOYOD010000001.1"/>
</dbReference>
<organism evidence="1 2">
    <name type="scientific">Reichenbachiella ulvae</name>
    <dbReference type="NCBI Taxonomy" id="2980104"/>
    <lineage>
        <taxon>Bacteria</taxon>
        <taxon>Pseudomonadati</taxon>
        <taxon>Bacteroidota</taxon>
        <taxon>Cytophagia</taxon>
        <taxon>Cytophagales</taxon>
        <taxon>Reichenbachiellaceae</taxon>
        <taxon>Reichenbachiella</taxon>
    </lineage>
</organism>
<evidence type="ECO:0000313" key="2">
    <source>
        <dbReference type="Proteomes" id="UP001300692"/>
    </source>
</evidence>
<name>A0ABT3CV49_9BACT</name>
<sequence>MSYNSSDFSERLTQIIDNEYGGNIRKFSEDTKIPYTSAIDYAKGLKKDPKISFILKIRNSLKAININWLITGKGMPFLGSFSLKGKSYSLGKREDYRNVSTDSLRVQDLNKLLDSKEAQIQTLHELIKTKDQLIEQLSKKN</sequence>
<comment type="caution">
    <text evidence="1">The sequence shown here is derived from an EMBL/GenBank/DDBJ whole genome shotgun (WGS) entry which is preliminary data.</text>
</comment>
<dbReference type="Proteomes" id="UP001300692">
    <property type="component" value="Unassembled WGS sequence"/>
</dbReference>
<protein>
    <recommendedName>
        <fullName evidence="3">Bacteriophage CI repressor helix-turn-helix domain-containing protein</fullName>
    </recommendedName>
</protein>
<reference evidence="1 2" key="1">
    <citation type="submission" date="2022-10" db="EMBL/GenBank/DDBJ databases">
        <title>Comparative genomics and taxonomic characterization of three novel marine species of genus Reichenbachiella exhibiting antioxidant and polysaccharide degradation activities.</title>
        <authorList>
            <person name="Muhammad N."/>
            <person name="Lee Y.-J."/>
            <person name="Ko J."/>
            <person name="Kim S.-G."/>
        </authorList>
    </citation>
    <scope>NUCLEOTIDE SEQUENCE [LARGE SCALE GENOMIC DNA]</scope>
    <source>
        <strain evidence="1 2">ABR2-5</strain>
    </source>
</reference>
<accession>A0ABT3CV49</accession>